<comment type="subcellular location">
    <subcellularLocation>
        <location evidence="1">Nucleus</location>
    </subcellularLocation>
</comment>
<dbReference type="FunFam" id="3.30.160.60:FF:001157">
    <property type="entry name" value="Zinc finger protein 793"/>
    <property type="match status" value="1"/>
</dbReference>
<feature type="domain" description="C2H2-type" evidence="11">
    <location>
        <begin position="452"/>
        <end position="481"/>
    </location>
</feature>
<evidence type="ECO:0000259" key="11">
    <source>
        <dbReference type="PROSITE" id="PS50157"/>
    </source>
</evidence>
<dbReference type="FunFam" id="3.30.160.60:FF:000032">
    <property type="entry name" value="Krueppel-like factor 4"/>
    <property type="match status" value="1"/>
</dbReference>
<protein>
    <recommendedName>
        <fullName evidence="11">C2H2-type domain-containing protein</fullName>
    </recommendedName>
</protein>
<dbReference type="PROSITE" id="PS00028">
    <property type="entry name" value="ZINC_FINGER_C2H2_1"/>
    <property type="match status" value="6"/>
</dbReference>
<keyword evidence="4 9" id="KW-0863">Zinc-finger</keyword>
<keyword evidence="7" id="KW-0804">Transcription</keyword>
<sequence length="544" mass="58845">MPCSSPDCSLPQTAACTDQCVVVTHRVDAPCDGNCDAAPVGPCDSTACDGFDTNWVCDGDNCSAFGQFLSRPEDLNMNMKAASQLQGFPHILDSTPSFSPFFCACASGDFSNCLDPSHCATNCNLLDNAAFLRQQHQQLQQSHTFQSFTSPIQIPQHNVAPSPSTGSAMTPSTASFHSSPSPMFSHQQPAMTPQQVQQELEKQCLWSDCNAVFPSTGDLFAHLSSIHIPGVTDQQPAQAPPANLPTSCLWDDCSIFPNLSSIPGPSANPGPAAVTNFLTTHLLQDHLGLERPPQTMSPAVPTPGSHSPANSISTRAGTIDPTSEEDSPALPTAAPQVISVSPYNEPRTLAVSDPNAHACLWIGCNEVFATCDTLTAHIAAAHVGSGKAQYECQWRGCSRSGAQPFASKQKILRHMQSHTGHRPFQCSVCKQNFSESATLQQHMRRHTHEKPYQCDFPGCGKAFAITGALTIHKRIHNGEKPFKCTYCERAFSESSNLSKHLRTHTGARPYPCLEPGCEKRFARPDQVSRHMNVHRKAIKMEVLA</sequence>
<dbReference type="InterPro" id="IPR013087">
    <property type="entry name" value="Znf_C2H2_type"/>
</dbReference>
<dbReference type="STRING" id="1314781.A0A166BCQ7"/>
<evidence type="ECO:0000256" key="8">
    <source>
        <dbReference type="ARBA" id="ARBA00023242"/>
    </source>
</evidence>
<dbReference type="AlphaFoldDB" id="A0A166BCQ7"/>
<proteinExistence type="predicted"/>
<dbReference type="EMBL" id="KV425904">
    <property type="protein sequence ID" value="KZV99979.1"/>
    <property type="molecule type" value="Genomic_DNA"/>
</dbReference>
<dbReference type="GO" id="GO:0005634">
    <property type="term" value="C:nucleus"/>
    <property type="evidence" value="ECO:0007669"/>
    <property type="project" value="UniProtKB-SubCell"/>
</dbReference>
<evidence type="ECO:0000256" key="5">
    <source>
        <dbReference type="ARBA" id="ARBA00022833"/>
    </source>
</evidence>
<dbReference type="Pfam" id="PF00096">
    <property type="entry name" value="zf-C2H2"/>
    <property type="match status" value="2"/>
</dbReference>
<feature type="domain" description="C2H2-type" evidence="11">
    <location>
        <begin position="510"/>
        <end position="534"/>
    </location>
</feature>
<dbReference type="GO" id="GO:0000981">
    <property type="term" value="F:DNA-binding transcription factor activity, RNA polymerase II-specific"/>
    <property type="evidence" value="ECO:0007669"/>
    <property type="project" value="TreeGrafter"/>
</dbReference>
<evidence type="ECO:0000313" key="13">
    <source>
        <dbReference type="Proteomes" id="UP000077266"/>
    </source>
</evidence>
<dbReference type="InterPro" id="IPR036236">
    <property type="entry name" value="Znf_C2H2_sf"/>
</dbReference>
<evidence type="ECO:0000256" key="1">
    <source>
        <dbReference type="ARBA" id="ARBA00004123"/>
    </source>
</evidence>
<keyword evidence="6" id="KW-0805">Transcription regulation</keyword>
<keyword evidence="3" id="KW-0677">Repeat</keyword>
<feature type="compositionally biased region" description="Polar residues" evidence="10">
    <location>
        <begin position="158"/>
        <end position="174"/>
    </location>
</feature>
<dbReference type="SUPFAM" id="SSF57667">
    <property type="entry name" value="beta-beta-alpha zinc fingers"/>
    <property type="match status" value="5"/>
</dbReference>
<accession>A0A166BCQ7</accession>
<keyword evidence="2" id="KW-0479">Metal-binding</keyword>
<organism evidence="12 13">
    <name type="scientific">Exidia glandulosa HHB12029</name>
    <dbReference type="NCBI Taxonomy" id="1314781"/>
    <lineage>
        <taxon>Eukaryota</taxon>
        <taxon>Fungi</taxon>
        <taxon>Dikarya</taxon>
        <taxon>Basidiomycota</taxon>
        <taxon>Agaricomycotina</taxon>
        <taxon>Agaricomycetes</taxon>
        <taxon>Auriculariales</taxon>
        <taxon>Exidiaceae</taxon>
        <taxon>Exidia</taxon>
    </lineage>
</organism>
<dbReference type="FunFam" id="3.30.160.60:FF:000125">
    <property type="entry name" value="Putative zinc finger protein 143"/>
    <property type="match status" value="1"/>
</dbReference>
<feature type="compositionally biased region" description="Polar residues" evidence="10">
    <location>
        <begin position="304"/>
        <end position="316"/>
    </location>
</feature>
<feature type="domain" description="C2H2-type" evidence="11">
    <location>
        <begin position="482"/>
        <end position="509"/>
    </location>
</feature>
<dbReference type="Pfam" id="PF13894">
    <property type="entry name" value="zf-C2H2_4"/>
    <property type="match status" value="1"/>
</dbReference>
<evidence type="ECO:0000256" key="9">
    <source>
        <dbReference type="PROSITE-ProRule" id="PRU00042"/>
    </source>
</evidence>
<dbReference type="OrthoDB" id="3437960at2759"/>
<keyword evidence="13" id="KW-1185">Reference proteome</keyword>
<evidence type="ECO:0000256" key="2">
    <source>
        <dbReference type="ARBA" id="ARBA00022723"/>
    </source>
</evidence>
<feature type="region of interest" description="Disordered" evidence="10">
    <location>
        <begin position="289"/>
        <end position="331"/>
    </location>
</feature>
<evidence type="ECO:0000256" key="6">
    <source>
        <dbReference type="ARBA" id="ARBA00023015"/>
    </source>
</evidence>
<keyword evidence="5" id="KW-0862">Zinc</keyword>
<dbReference type="Proteomes" id="UP000077266">
    <property type="component" value="Unassembled WGS sequence"/>
</dbReference>
<dbReference type="GO" id="GO:0000978">
    <property type="term" value="F:RNA polymerase II cis-regulatory region sequence-specific DNA binding"/>
    <property type="evidence" value="ECO:0007669"/>
    <property type="project" value="UniProtKB-ARBA"/>
</dbReference>
<dbReference type="PANTHER" id="PTHR45718:SF4">
    <property type="entry name" value="TRANSCRIPTIONAL ACTIVATOR CUBITUS INTERRUPTUS"/>
    <property type="match status" value="1"/>
</dbReference>
<evidence type="ECO:0000256" key="7">
    <source>
        <dbReference type="ARBA" id="ARBA00023163"/>
    </source>
</evidence>
<feature type="domain" description="C2H2-type" evidence="11">
    <location>
        <begin position="424"/>
        <end position="451"/>
    </location>
</feature>
<name>A0A166BCQ7_EXIGL</name>
<feature type="compositionally biased region" description="Low complexity" evidence="10">
    <location>
        <begin position="175"/>
        <end position="196"/>
    </location>
</feature>
<evidence type="ECO:0000256" key="4">
    <source>
        <dbReference type="ARBA" id="ARBA00022771"/>
    </source>
</evidence>
<reference evidence="12 13" key="1">
    <citation type="journal article" date="2016" name="Mol. Biol. Evol.">
        <title>Comparative Genomics of Early-Diverging Mushroom-Forming Fungi Provides Insights into the Origins of Lignocellulose Decay Capabilities.</title>
        <authorList>
            <person name="Nagy L.G."/>
            <person name="Riley R."/>
            <person name="Tritt A."/>
            <person name="Adam C."/>
            <person name="Daum C."/>
            <person name="Floudas D."/>
            <person name="Sun H."/>
            <person name="Yadav J.S."/>
            <person name="Pangilinan J."/>
            <person name="Larsson K.H."/>
            <person name="Matsuura K."/>
            <person name="Barry K."/>
            <person name="Labutti K."/>
            <person name="Kuo R."/>
            <person name="Ohm R.A."/>
            <person name="Bhattacharya S.S."/>
            <person name="Shirouzu T."/>
            <person name="Yoshinaga Y."/>
            <person name="Martin F.M."/>
            <person name="Grigoriev I.V."/>
            <person name="Hibbett D.S."/>
        </authorList>
    </citation>
    <scope>NUCLEOTIDE SEQUENCE [LARGE SCALE GENOMIC DNA]</scope>
    <source>
        <strain evidence="12 13">HHB12029</strain>
    </source>
</reference>
<evidence type="ECO:0000256" key="10">
    <source>
        <dbReference type="SAM" id="MobiDB-lite"/>
    </source>
</evidence>
<evidence type="ECO:0000313" key="12">
    <source>
        <dbReference type="EMBL" id="KZV99979.1"/>
    </source>
</evidence>
<evidence type="ECO:0000256" key="3">
    <source>
        <dbReference type="ARBA" id="ARBA00022737"/>
    </source>
</evidence>
<dbReference type="PANTHER" id="PTHR45718">
    <property type="entry name" value="TRANSCRIPTIONAL ACTIVATOR CUBITUS INTERRUPTUS"/>
    <property type="match status" value="1"/>
</dbReference>
<keyword evidence="8" id="KW-0539">Nucleus</keyword>
<feature type="region of interest" description="Disordered" evidence="10">
    <location>
        <begin position="158"/>
        <end position="196"/>
    </location>
</feature>
<dbReference type="InterPro" id="IPR043359">
    <property type="entry name" value="GLI-like"/>
</dbReference>
<feature type="domain" description="C2H2-type" evidence="11">
    <location>
        <begin position="390"/>
        <end position="423"/>
    </location>
</feature>
<dbReference type="SMART" id="SM00355">
    <property type="entry name" value="ZnF_C2H2"/>
    <property type="match status" value="7"/>
</dbReference>
<dbReference type="InParanoid" id="A0A166BCQ7"/>
<gene>
    <name evidence="12" type="ORF">EXIGLDRAFT_639844</name>
</gene>
<dbReference type="GO" id="GO:0008270">
    <property type="term" value="F:zinc ion binding"/>
    <property type="evidence" value="ECO:0007669"/>
    <property type="project" value="UniProtKB-KW"/>
</dbReference>
<dbReference type="Gene3D" id="3.30.160.60">
    <property type="entry name" value="Classic Zinc Finger"/>
    <property type="match status" value="7"/>
</dbReference>
<dbReference type="PROSITE" id="PS50157">
    <property type="entry name" value="ZINC_FINGER_C2H2_2"/>
    <property type="match status" value="5"/>
</dbReference>